<dbReference type="EMBL" id="CAJFCJ010000027">
    <property type="protein sequence ID" value="CAD5125473.1"/>
    <property type="molecule type" value="Genomic_DNA"/>
</dbReference>
<dbReference type="Proteomes" id="UP000549394">
    <property type="component" value="Unassembled WGS sequence"/>
</dbReference>
<proteinExistence type="predicted"/>
<protein>
    <submittedName>
        <fullName evidence="1">DgyrCDS13687</fullName>
    </submittedName>
</protein>
<evidence type="ECO:0000313" key="2">
    <source>
        <dbReference type="Proteomes" id="UP000549394"/>
    </source>
</evidence>
<organism evidence="1 2">
    <name type="scientific">Dimorphilus gyrociliatus</name>
    <dbReference type="NCBI Taxonomy" id="2664684"/>
    <lineage>
        <taxon>Eukaryota</taxon>
        <taxon>Metazoa</taxon>
        <taxon>Spiralia</taxon>
        <taxon>Lophotrochozoa</taxon>
        <taxon>Annelida</taxon>
        <taxon>Polychaeta</taxon>
        <taxon>Polychaeta incertae sedis</taxon>
        <taxon>Dinophilidae</taxon>
        <taxon>Dimorphilus</taxon>
    </lineage>
</organism>
<sequence>MYLEYVASTEGNTLMFTKGQDSFGNICGLNNKQRLKRYPELKKNSMSGINLEGYNKLYQYDFQQTFPSYSKIKGAMVCVKECPPSLSSVRKHKKFAKSGSGLCRYDIKTSGIFNGKGSKDTCPQLPVDAT</sequence>
<comment type="caution">
    <text evidence="1">The sequence shown here is derived from an EMBL/GenBank/DDBJ whole genome shotgun (WGS) entry which is preliminary data.</text>
</comment>
<name>A0A7I8WBF1_9ANNE</name>
<dbReference type="AlphaFoldDB" id="A0A7I8WBF1"/>
<reference evidence="1 2" key="1">
    <citation type="submission" date="2020-08" db="EMBL/GenBank/DDBJ databases">
        <authorList>
            <person name="Hejnol A."/>
        </authorList>
    </citation>
    <scope>NUCLEOTIDE SEQUENCE [LARGE SCALE GENOMIC DNA]</scope>
</reference>
<accession>A0A7I8WBF1</accession>
<keyword evidence="2" id="KW-1185">Reference proteome</keyword>
<evidence type="ECO:0000313" key="1">
    <source>
        <dbReference type="EMBL" id="CAD5125473.1"/>
    </source>
</evidence>
<gene>
    <name evidence="1" type="ORF">DGYR_LOCUS12845</name>
</gene>